<dbReference type="Proteomes" id="UP001596548">
    <property type="component" value="Unassembled WGS sequence"/>
</dbReference>
<proteinExistence type="predicted"/>
<sequence length="117" mass="12833">MALQRGDLDLATARCEEGYEASARVRDAAYLFPYVLTGVRAHLARSGSTAAREWLERSGELIGERGIPGTLGCLEHARGLVHLHEGQTGKARDELARAAAFWQGRRRFWEGAAALLD</sequence>
<organism evidence="1 2">
    <name type="scientific">Paractinoplanes rhizophilus</name>
    <dbReference type="NCBI Taxonomy" id="1416877"/>
    <lineage>
        <taxon>Bacteria</taxon>
        <taxon>Bacillati</taxon>
        <taxon>Actinomycetota</taxon>
        <taxon>Actinomycetes</taxon>
        <taxon>Micromonosporales</taxon>
        <taxon>Micromonosporaceae</taxon>
        <taxon>Paractinoplanes</taxon>
    </lineage>
</organism>
<protein>
    <submittedName>
        <fullName evidence="1">Uncharacterized protein</fullName>
    </submittedName>
</protein>
<keyword evidence="2" id="KW-1185">Reference proteome</keyword>
<gene>
    <name evidence="1" type="ORF">ACFQS1_15485</name>
</gene>
<evidence type="ECO:0000313" key="1">
    <source>
        <dbReference type="EMBL" id="MFC7275390.1"/>
    </source>
</evidence>
<accession>A0ABW2HV09</accession>
<dbReference type="EMBL" id="JBHTBJ010000009">
    <property type="protein sequence ID" value="MFC7275390.1"/>
    <property type="molecule type" value="Genomic_DNA"/>
</dbReference>
<comment type="caution">
    <text evidence="1">The sequence shown here is derived from an EMBL/GenBank/DDBJ whole genome shotgun (WGS) entry which is preliminary data.</text>
</comment>
<reference evidence="2" key="1">
    <citation type="journal article" date="2019" name="Int. J. Syst. Evol. Microbiol.">
        <title>The Global Catalogue of Microorganisms (GCM) 10K type strain sequencing project: providing services to taxonomists for standard genome sequencing and annotation.</title>
        <authorList>
            <consortium name="The Broad Institute Genomics Platform"/>
            <consortium name="The Broad Institute Genome Sequencing Center for Infectious Disease"/>
            <person name="Wu L."/>
            <person name="Ma J."/>
        </authorList>
    </citation>
    <scope>NUCLEOTIDE SEQUENCE [LARGE SCALE GENOMIC DNA]</scope>
    <source>
        <strain evidence="2">XZYJT-10</strain>
    </source>
</reference>
<dbReference type="RefSeq" id="WP_378968433.1">
    <property type="nucleotide sequence ID" value="NZ_JBHTBJ010000009.1"/>
</dbReference>
<name>A0ABW2HV09_9ACTN</name>
<evidence type="ECO:0000313" key="2">
    <source>
        <dbReference type="Proteomes" id="UP001596548"/>
    </source>
</evidence>